<dbReference type="GO" id="GO:0008017">
    <property type="term" value="F:microtubule binding"/>
    <property type="evidence" value="ECO:0007669"/>
    <property type="project" value="TreeGrafter"/>
</dbReference>
<evidence type="ECO:0000313" key="13">
    <source>
        <dbReference type="Proteomes" id="UP000193920"/>
    </source>
</evidence>
<keyword evidence="7 10" id="KW-0539">Nucleus</keyword>
<keyword evidence="2 10" id="KW-0158">Chromosome</keyword>
<evidence type="ECO:0000256" key="3">
    <source>
        <dbReference type="ARBA" id="ARBA00022618"/>
    </source>
</evidence>
<feature type="coiled-coil region" evidence="11">
    <location>
        <begin position="23"/>
        <end position="126"/>
    </location>
</feature>
<keyword evidence="13" id="KW-1185">Reference proteome</keyword>
<name>A0A1Y2BSA4_9FUNG</name>
<keyword evidence="6 11" id="KW-0175">Coiled coil</keyword>
<evidence type="ECO:0000256" key="1">
    <source>
        <dbReference type="ARBA" id="ARBA00007804"/>
    </source>
</evidence>
<dbReference type="CDD" id="cd11565">
    <property type="entry name" value="RWD_Spc24"/>
    <property type="match status" value="1"/>
</dbReference>
<sequence length="229" mass="26450">MSVNESFENVFSFFNEVVETLDTKDETNAIKKTQHAIQELEKLHEKQKADSKNALKVLLKKLEISKESANHKQKELEELQQSGLLNNLQNDNKQLDKENTELEHEVKQLQNEYDELLIEEKKLDLQEQKEESSAIDLTLLKIGLYRELGIDAVTDENGNISKCHIYNSNTNNNHTIFFPNNQDYLQQTQQSFATTNLIWNLCTSVNDNDFINVDLARGINNNINNINNI</sequence>
<dbReference type="GO" id="GO:0031262">
    <property type="term" value="C:Ndc80 complex"/>
    <property type="evidence" value="ECO:0007669"/>
    <property type="project" value="TreeGrafter"/>
</dbReference>
<evidence type="ECO:0000256" key="8">
    <source>
        <dbReference type="ARBA" id="ARBA00023306"/>
    </source>
</evidence>
<keyword evidence="3 10" id="KW-0132">Cell division</keyword>
<organism evidence="12 13">
    <name type="scientific">Neocallimastix californiae</name>
    <dbReference type="NCBI Taxonomy" id="1754190"/>
    <lineage>
        <taxon>Eukaryota</taxon>
        <taxon>Fungi</taxon>
        <taxon>Fungi incertae sedis</taxon>
        <taxon>Chytridiomycota</taxon>
        <taxon>Chytridiomycota incertae sedis</taxon>
        <taxon>Neocallimastigomycetes</taxon>
        <taxon>Neocallimastigales</taxon>
        <taxon>Neocallimastigaceae</taxon>
        <taxon>Neocallimastix</taxon>
    </lineage>
</organism>
<dbReference type="EMBL" id="MCOG01000142">
    <property type="protein sequence ID" value="ORY37517.1"/>
    <property type="molecule type" value="Genomic_DNA"/>
</dbReference>
<dbReference type="GO" id="GO:0051301">
    <property type="term" value="P:cell division"/>
    <property type="evidence" value="ECO:0007669"/>
    <property type="project" value="UniProtKB-UniRule"/>
</dbReference>
<dbReference type="GO" id="GO:0007059">
    <property type="term" value="P:chromosome segregation"/>
    <property type="evidence" value="ECO:0007669"/>
    <property type="project" value="TreeGrafter"/>
</dbReference>
<evidence type="ECO:0000256" key="7">
    <source>
        <dbReference type="ARBA" id="ARBA00023242"/>
    </source>
</evidence>
<evidence type="ECO:0000313" key="12">
    <source>
        <dbReference type="EMBL" id="ORY37517.1"/>
    </source>
</evidence>
<comment type="subunit">
    <text evidence="10">Component of the NDC80 complex.</text>
</comment>
<dbReference type="Pfam" id="PF08286">
    <property type="entry name" value="Spc24"/>
    <property type="match status" value="1"/>
</dbReference>
<dbReference type="PANTHER" id="PTHR22142">
    <property type="match status" value="1"/>
</dbReference>
<dbReference type="GO" id="GO:0005634">
    <property type="term" value="C:nucleus"/>
    <property type="evidence" value="ECO:0007669"/>
    <property type="project" value="UniProtKB-SubCell"/>
</dbReference>
<accession>A0A1Y2BSA4</accession>
<keyword evidence="8 10" id="KW-0131">Cell cycle</keyword>
<reference evidence="12 13" key="1">
    <citation type="submission" date="2016-08" db="EMBL/GenBank/DDBJ databases">
        <title>A Parts List for Fungal Cellulosomes Revealed by Comparative Genomics.</title>
        <authorList>
            <consortium name="DOE Joint Genome Institute"/>
            <person name="Haitjema C.H."/>
            <person name="Gilmore S.P."/>
            <person name="Henske J.K."/>
            <person name="Solomon K.V."/>
            <person name="De Groot R."/>
            <person name="Kuo A."/>
            <person name="Mondo S.J."/>
            <person name="Salamov A.A."/>
            <person name="Labutti K."/>
            <person name="Zhao Z."/>
            <person name="Chiniquy J."/>
            <person name="Barry K."/>
            <person name="Brewer H.M."/>
            <person name="Purvine S.O."/>
            <person name="Wright A.T."/>
            <person name="Boxma B."/>
            <person name="Van Alen T."/>
            <person name="Hackstein J.H."/>
            <person name="Baker S.E."/>
            <person name="Grigoriev I.V."/>
            <person name="O'Malley M.A."/>
        </authorList>
    </citation>
    <scope>NUCLEOTIDE SEQUENCE [LARGE SCALE GENOMIC DNA]</scope>
    <source>
        <strain evidence="12 13">G1</strain>
    </source>
</reference>
<dbReference type="SUPFAM" id="SSF143026">
    <property type="entry name" value="Kinetochore globular domain"/>
    <property type="match status" value="1"/>
</dbReference>
<evidence type="ECO:0000256" key="4">
    <source>
        <dbReference type="ARBA" id="ARBA00022776"/>
    </source>
</evidence>
<evidence type="ECO:0000256" key="10">
    <source>
        <dbReference type="RuleBase" id="RU368011"/>
    </source>
</evidence>
<keyword evidence="4 10" id="KW-0498">Mitosis</keyword>
<dbReference type="OrthoDB" id="3344830at2759"/>
<dbReference type="STRING" id="1754190.A0A1Y2BSA4"/>
<dbReference type="PANTHER" id="PTHR22142:SF2">
    <property type="entry name" value="KINETOCHORE PROTEIN SPC24"/>
    <property type="match status" value="1"/>
</dbReference>
<dbReference type="InterPro" id="IPR013252">
    <property type="entry name" value="Ndc80_Spc24"/>
</dbReference>
<evidence type="ECO:0000256" key="6">
    <source>
        <dbReference type="ARBA" id="ARBA00023054"/>
    </source>
</evidence>
<gene>
    <name evidence="12" type="ORF">LY90DRAFT_672779</name>
</gene>
<keyword evidence="5 10" id="KW-0995">Kinetochore</keyword>
<evidence type="ECO:0000256" key="11">
    <source>
        <dbReference type="SAM" id="Coils"/>
    </source>
</evidence>
<evidence type="ECO:0000256" key="9">
    <source>
        <dbReference type="ARBA" id="ARBA00023328"/>
    </source>
</evidence>
<keyword evidence="9 10" id="KW-0137">Centromere</keyword>
<dbReference type="InterPro" id="IPR038066">
    <property type="entry name" value="Spc24_Fungi_globular_sf"/>
</dbReference>
<comment type="function">
    <text evidence="10">Acts as a component of the essential kinetochore-associated NDC80 complex, which is required for chromosome segregation and spindle checkpoint activity.</text>
</comment>
<comment type="caution">
    <text evidence="12">The sequence shown here is derived from an EMBL/GenBank/DDBJ whole genome shotgun (WGS) entry which is preliminary data.</text>
</comment>
<protein>
    <recommendedName>
        <fullName evidence="10">Kinetochore protein Spc24</fullName>
    </recommendedName>
</protein>
<dbReference type="Proteomes" id="UP000193920">
    <property type="component" value="Unassembled WGS sequence"/>
</dbReference>
<evidence type="ECO:0000256" key="5">
    <source>
        <dbReference type="ARBA" id="ARBA00022838"/>
    </source>
</evidence>
<dbReference type="AlphaFoldDB" id="A0A1Y2BSA4"/>
<evidence type="ECO:0000256" key="2">
    <source>
        <dbReference type="ARBA" id="ARBA00022454"/>
    </source>
</evidence>
<comment type="similarity">
    <text evidence="1 10">Belongs to the SPC24 family.</text>
</comment>
<comment type="subcellular location">
    <subcellularLocation>
        <location evidence="10">Nucleus</location>
    </subcellularLocation>
    <subcellularLocation>
        <location evidence="10">Chromosome</location>
        <location evidence="10">Centromere</location>
        <location evidence="10">Kinetochore</location>
    </subcellularLocation>
</comment>
<proteinExistence type="inferred from homology"/>